<proteinExistence type="predicted"/>
<evidence type="ECO:0000259" key="7">
    <source>
        <dbReference type="PROSITE" id="PS50850"/>
    </source>
</evidence>
<dbReference type="Pfam" id="PF07690">
    <property type="entry name" value="MFS_1"/>
    <property type="match status" value="2"/>
</dbReference>
<sequence>MKTQNYRLLLLLMLGAVLIVGQLYVTLPMTSALASNWQVTTGQAAWAGSAFGFAYAAGFLLLGSVSDRHGRRTVLLFSLVATAGASVVVAIAPSFNMLLGARALQGLAAAGFPPAALALVAETLPPGRRPLGISLLSFAFLAAAPAAQLLAAQFAGLGLHVIMLALAAGYVLLAVGLYRLLPTGMAREKKGAIAANPVPMWRQTQLMGAWMAACTVLFAFVSLHAGAQITGFSENQLQTLRLAGLPPLLICLVAARLVSRVGPVPTARAGLVLSAIALMVGLLDGFGWVAAASVLLSAGIALAVPGLIGTVASRATADFRARAMSLYTFFLFVGASIASPVAQALAPHGWSALLWAPIAALLGAAAVVNGWSSRSPSVPQPSEHRIS</sequence>
<feature type="transmembrane region" description="Helical" evidence="6">
    <location>
        <begin position="294"/>
        <end position="312"/>
    </location>
</feature>
<dbReference type="Gene3D" id="1.20.1250.20">
    <property type="entry name" value="MFS general substrate transporter like domains"/>
    <property type="match status" value="1"/>
</dbReference>
<evidence type="ECO:0000313" key="9">
    <source>
        <dbReference type="Proteomes" id="UP000634919"/>
    </source>
</evidence>
<dbReference type="RefSeq" id="WP_191724385.1">
    <property type="nucleotide sequence ID" value="NZ_JACSQK010000008.1"/>
</dbReference>
<name>A0ABR8SER6_9BURK</name>
<feature type="transmembrane region" description="Helical" evidence="6">
    <location>
        <begin position="157"/>
        <end position="181"/>
    </location>
</feature>
<comment type="caution">
    <text evidence="8">The sequence shown here is derived from an EMBL/GenBank/DDBJ whole genome shotgun (WGS) entry which is preliminary data.</text>
</comment>
<organism evidence="8 9">
    <name type="scientific">Comamonas avium</name>
    <dbReference type="NCBI Taxonomy" id="2762231"/>
    <lineage>
        <taxon>Bacteria</taxon>
        <taxon>Pseudomonadati</taxon>
        <taxon>Pseudomonadota</taxon>
        <taxon>Betaproteobacteria</taxon>
        <taxon>Burkholderiales</taxon>
        <taxon>Comamonadaceae</taxon>
        <taxon>Comamonas</taxon>
    </lineage>
</organism>
<keyword evidence="4 6" id="KW-1133">Transmembrane helix</keyword>
<feature type="transmembrane region" description="Helical" evidence="6">
    <location>
        <begin position="44"/>
        <end position="62"/>
    </location>
</feature>
<keyword evidence="3 6" id="KW-0812">Transmembrane</keyword>
<feature type="transmembrane region" description="Helical" evidence="6">
    <location>
        <begin position="239"/>
        <end position="258"/>
    </location>
</feature>
<dbReference type="PANTHER" id="PTHR43124">
    <property type="entry name" value="PURINE EFFLUX PUMP PBUE"/>
    <property type="match status" value="1"/>
</dbReference>
<keyword evidence="9" id="KW-1185">Reference proteome</keyword>
<dbReference type="SUPFAM" id="SSF103473">
    <property type="entry name" value="MFS general substrate transporter"/>
    <property type="match status" value="1"/>
</dbReference>
<keyword evidence="2" id="KW-1003">Cell membrane</keyword>
<dbReference type="PROSITE" id="PS50850">
    <property type="entry name" value="MFS"/>
    <property type="match status" value="1"/>
</dbReference>
<dbReference type="InterPro" id="IPR036259">
    <property type="entry name" value="MFS_trans_sf"/>
</dbReference>
<dbReference type="EMBL" id="JACSQK010000008">
    <property type="protein sequence ID" value="MBD7961976.1"/>
    <property type="molecule type" value="Genomic_DNA"/>
</dbReference>
<feature type="transmembrane region" description="Helical" evidence="6">
    <location>
        <begin position="209"/>
        <end position="227"/>
    </location>
</feature>
<feature type="transmembrane region" description="Helical" evidence="6">
    <location>
        <begin position="74"/>
        <end position="95"/>
    </location>
</feature>
<keyword evidence="5 6" id="KW-0472">Membrane</keyword>
<evidence type="ECO:0000256" key="4">
    <source>
        <dbReference type="ARBA" id="ARBA00022989"/>
    </source>
</evidence>
<dbReference type="InterPro" id="IPR020846">
    <property type="entry name" value="MFS_dom"/>
</dbReference>
<feature type="transmembrane region" description="Helical" evidence="6">
    <location>
        <begin position="324"/>
        <end position="346"/>
    </location>
</feature>
<evidence type="ECO:0000313" key="8">
    <source>
        <dbReference type="EMBL" id="MBD7961976.1"/>
    </source>
</evidence>
<evidence type="ECO:0000256" key="2">
    <source>
        <dbReference type="ARBA" id="ARBA00022475"/>
    </source>
</evidence>
<dbReference type="PANTHER" id="PTHR43124:SF3">
    <property type="entry name" value="CHLORAMPHENICOL EFFLUX PUMP RV0191"/>
    <property type="match status" value="1"/>
</dbReference>
<protein>
    <submittedName>
        <fullName evidence="8">MFS transporter</fullName>
    </submittedName>
</protein>
<accession>A0ABR8SER6</accession>
<evidence type="ECO:0000256" key="1">
    <source>
        <dbReference type="ARBA" id="ARBA00004651"/>
    </source>
</evidence>
<feature type="transmembrane region" description="Helical" evidence="6">
    <location>
        <begin position="270"/>
        <end position="288"/>
    </location>
</feature>
<dbReference type="InterPro" id="IPR050189">
    <property type="entry name" value="MFS_Efflux_Transporters"/>
</dbReference>
<evidence type="ECO:0000256" key="5">
    <source>
        <dbReference type="ARBA" id="ARBA00023136"/>
    </source>
</evidence>
<feature type="domain" description="Major facilitator superfamily (MFS) profile" evidence="7">
    <location>
        <begin position="8"/>
        <end position="375"/>
    </location>
</feature>
<reference evidence="8 9" key="1">
    <citation type="submission" date="2020-08" db="EMBL/GenBank/DDBJ databases">
        <title>A Genomic Blueprint of the Chicken Gut Microbiome.</title>
        <authorList>
            <person name="Gilroy R."/>
            <person name="Ravi A."/>
            <person name="Getino M."/>
            <person name="Pursley I."/>
            <person name="Horton D.L."/>
            <person name="Alikhan N.-F."/>
            <person name="Baker D."/>
            <person name="Gharbi K."/>
            <person name="Hall N."/>
            <person name="Watson M."/>
            <person name="Adriaenssens E.M."/>
            <person name="Foster-Nyarko E."/>
            <person name="Jarju S."/>
            <person name="Secka A."/>
            <person name="Antonio M."/>
            <person name="Oren A."/>
            <person name="Chaudhuri R."/>
            <person name="La Ragione R.M."/>
            <person name="Hildebrand F."/>
            <person name="Pallen M.J."/>
        </authorList>
    </citation>
    <scope>NUCLEOTIDE SEQUENCE [LARGE SCALE GENOMIC DNA]</scope>
    <source>
        <strain evidence="8 9">Sa2CVA6</strain>
    </source>
</reference>
<comment type="subcellular location">
    <subcellularLocation>
        <location evidence="1">Cell membrane</location>
        <topology evidence="1">Multi-pass membrane protein</topology>
    </subcellularLocation>
</comment>
<gene>
    <name evidence="8" type="ORF">H9646_15990</name>
</gene>
<dbReference type="InterPro" id="IPR011701">
    <property type="entry name" value="MFS"/>
</dbReference>
<dbReference type="Proteomes" id="UP000634919">
    <property type="component" value="Unassembled WGS sequence"/>
</dbReference>
<evidence type="ECO:0000256" key="3">
    <source>
        <dbReference type="ARBA" id="ARBA00022692"/>
    </source>
</evidence>
<feature type="transmembrane region" description="Helical" evidence="6">
    <location>
        <begin position="101"/>
        <end position="121"/>
    </location>
</feature>
<feature type="transmembrane region" description="Helical" evidence="6">
    <location>
        <begin position="352"/>
        <end position="371"/>
    </location>
</feature>
<evidence type="ECO:0000256" key="6">
    <source>
        <dbReference type="SAM" id="Phobius"/>
    </source>
</evidence>
<feature type="transmembrane region" description="Helical" evidence="6">
    <location>
        <begin position="133"/>
        <end position="151"/>
    </location>
</feature>